<gene>
    <name evidence="1" type="ORF">ACFSKW_47930</name>
</gene>
<dbReference type="Proteomes" id="UP001597368">
    <property type="component" value="Unassembled WGS sequence"/>
</dbReference>
<reference evidence="2" key="1">
    <citation type="journal article" date="2019" name="Int. J. Syst. Evol. Microbiol.">
        <title>The Global Catalogue of Microorganisms (GCM) 10K type strain sequencing project: providing services to taxonomists for standard genome sequencing and annotation.</title>
        <authorList>
            <consortium name="The Broad Institute Genomics Platform"/>
            <consortium name="The Broad Institute Genome Sequencing Center for Infectious Disease"/>
            <person name="Wu L."/>
            <person name="Ma J."/>
        </authorList>
    </citation>
    <scope>NUCLEOTIDE SEQUENCE [LARGE SCALE GENOMIC DNA]</scope>
    <source>
        <strain evidence="2">ICMP 6774ER</strain>
    </source>
</reference>
<dbReference type="EMBL" id="JBHUFV010000080">
    <property type="protein sequence ID" value="MFD1939218.1"/>
    <property type="molecule type" value="Genomic_DNA"/>
</dbReference>
<sequence length="211" mass="22445">MQLKWLALAAVTAVLAAIPLLPSMGTQPVSMVRDTPVIQNHSHPNLLVENVFHLTEGVDVDERLLTTANVYYFERAAVAPGVGVSELGFLYGKPTRPGTYNAMISMCKGGTCTREPITIIVHKRASWSPSQLTFPGRVGVMIDGEIEIEGGPRGVLPTFTVIDPRQLPPGITIGPDGHVGGVPTRPGVFAVPVRICVASDCSGVVVRLMIA</sequence>
<dbReference type="RefSeq" id="WP_379581299.1">
    <property type="nucleotide sequence ID" value="NZ_JBHUFV010000080.1"/>
</dbReference>
<protein>
    <submittedName>
        <fullName evidence="1">Uncharacterized protein</fullName>
    </submittedName>
</protein>
<name>A0ABW4TB48_9ACTN</name>
<evidence type="ECO:0000313" key="1">
    <source>
        <dbReference type="EMBL" id="MFD1939218.1"/>
    </source>
</evidence>
<proteinExistence type="predicted"/>
<accession>A0ABW4TB48</accession>
<comment type="caution">
    <text evidence="1">The sequence shown here is derived from an EMBL/GenBank/DDBJ whole genome shotgun (WGS) entry which is preliminary data.</text>
</comment>
<evidence type="ECO:0000313" key="2">
    <source>
        <dbReference type="Proteomes" id="UP001597368"/>
    </source>
</evidence>
<organism evidence="1 2">
    <name type="scientific">Nonomuraea mangrovi</name>
    <dbReference type="NCBI Taxonomy" id="2316207"/>
    <lineage>
        <taxon>Bacteria</taxon>
        <taxon>Bacillati</taxon>
        <taxon>Actinomycetota</taxon>
        <taxon>Actinomycetes</taxon>
        <taxon>Streptosporangiales</taxon>
        <taxon>Streptosporangiaceae</taxon>
        <taxon>Nonomuraea</taxon>
    </lineage>
</organism>
<keyword evidence="2" id="KW-1185">Reference proteome</keyword>